<dbReference type="EMBL" id="BNJF01000001">
    <property type="protein sequence ID" value="GHO45696.1"/>
    <property type="molecule type" value="Genomic_DNA"/>
</dbReference>
<dbReference type="GO" id="GO:0003677">
    <property type="term" value="F:DNA binding"/>
    <property type="evidence" value="ECO:0007669"/>
    <property type="project" value="UniProtKB-KW"/>
</dbReference>
<dbReference type="RefSeq" id="WP_220195008.1">
    <property type="nucleotide sequence ID" value="NZ_BNJF01000001.1"/>
</dbReference>
<dbReference type="CDD" id="cd00093">
    <property type="entry name" value="HTH_XRE"/>
    <property type="match status" value="1"/>
</dbReference>
<dbReference type="SUPFAM" id="SSF47413">
    <property type="entry name" value="lambda repressor-like DNA-binding domains"/>
    <property type="match status" value="1"/>
</dbReference>
<organism evidence="3 4">
    <name type="scientific">Ktedonospora formicarum</name>
    <dbReference type="NCBI Taxonomy" id="2778364"/>
    <lineage>
        <taxon>Bacteria</taxon>
        <taxon>Bacillati</taxon>
        <taxon>Chloroflexota</taxon>
        <taxon>Ktedonobacteria</taxon>
        <taxon>Ktedonobacterales</taxon>
        <taxon>Ktedonobacteraceae</taxon>
        <taxon>Ktedonospora</taxon>
    </lineage>
</organism>
<gene>
    <name evidence="3" type="ORF">KSX_38590</name>
</gene>
<dbReference type="Gene3D" id="1.10.260.40">
    <property type="entry name" value="lambda repressor-like DNA-binding domains"/>
    <property type="match status" value="1"/>
</dbReference>
<keyword evidence="4" id="KW-1185">Reference proteome</keyword>
<dbReference type="SMART" id="SM00530">
    <property type="entry name" value="HTH_XRE"/>
    <property type="match status" value="1"/>
</dbReference>
<dbReference type="InterPro" id="IPR010982">
    <property type="entry name" value="Lambda_DNA-bd_dom_sf"/>
</dbReference>
<proteinExistence type="predicted"/>
<evidence type="ECO:0000259" key="2">
    <source>
        <dbReference type="PROSITE" id="PS50943"/>
    </source>
</evidence>
<dbReference type="PANTHER" id="PTHR46558:SF4">
    <property type="entry name" value="DNA-BIDING PHAGE PROTEIN"/>
    <property type="match status" value="1"/>
</dbReference>
<name>A0A8J3HYW2_9CHLR</name>
<protein>
    <submittedName>
        <fullName evidence="3">Transcriptional regulator</fullName>
    </submittedName>
</protein>
<accession>A0A8J3HYW2</accession>
<evidence type="ECO:0000313" key="4">
    <source>
        <dbReference type="Proteomes" id="UP000612362"/>
    </source>
</evidence>
<dbReference type="PROSITE" id="PS50943">
    <property type="entry name" value="HTH_CROC1"/>
    <property type="match status" value="1"/>
</dbReference>
<dbReference type="Pfam" id="PF01381">
    <property type="entry name" value="HTH_3"/>
    <property type="match status" value="1"/>
</dbReference>
<evidence type="ECO:0000313" key="3">
    <source>
        <dbReference type="EMBL" id="GHO45696.1"/>
    </source>
</evidence>
<dbReference type="InterPro" id="IPR001387">
    <property type="entry name" value="Cro/C1-type_HTH"/>
</dbReference>
<evidence type="ECO:0000256" key="1">
    <source>
        <dbReference type="ARBA" id="ARBA00023125"/>
    </source>
</evidence>
<comment type="caution">
    <text evidence="3">The sequence shown here is derived from an EMBL/GenBank/DDBJ whole genome shotgun (WGS) entry which is preliminary data.</text>
</comment>
<dbReference type="AlphaFoldDB" id="A0A8J3HYW2"/>
<dbReference type="PANTHER" id="PTHR46558">
    <property type="entry name" value="TRACRIPTIONAL REGULATORY PROTEIN-RELATED-RELATED"/>
    <property type="match status" value="1"/>
</dbReference>
<dbReference type="Proteomes" id="UP000612362">
    <property type="component" value="Unassembled WGS sequence"/>
</dbReference>
<sequence>MNKQQKEQDVENCLAALRRRHGLSQERLAEDLQVTRHTIIALEVGRYVPSIELALKLAAYFELPLESIFWLRASAKPTLRVPRNDPKPF</sequence>
<keyword evidence="1" id="KW-0238">DNA-binding</keyword>
<feature type="domain" description="HTH cro/C1-type" evidence="2">
    <location>
        <begin position="14"/>
        <end position="68"/>
    </location>
</feature>
<reference evidence="3" key="1">
    <citation type="submission" date="2020-10" db="EMBL/GenBank/DDBJ databases">
        <title>Taxonomic study of unclassified bacteria belonging to the class Ktedonobacteria.</title>
        <authorList>
            <person name="Yabe S."/>
            <person name="Wang C.M."/>
            <person name="Zheng Y."/>
            <person name="Sakai Y."/>
            <person name="Cavaletti L."/>
            <person name="Monciardini P."/>
            <person name="Donadio S."/>
        </authorList>
    </citation>
    <scope>NUCLEOTIDE SEQUENCE</scope>
    <source>
        <strain evidence="3">SOSP1-1</strain>
    </source>
</reference>